<name>A0A8E2ARM1_9APHY</name>
<dbReference type="AlphaFoldDB" id="A0A8E2ARM1"/>
<feature type="compositionally biased region" description="Basic residues" evidence="3">
    <location>
        <begin position="169"/>
        <end position="181"/>
    </location>
</feature>
<keyword evidence="5" id="KW-1185">Reference proteome</keyword>
<evidence type="ECO:0000256" key="1">
    <source>
        <dbReference type="ARBA" id="ARBA00005605"/>
    </source>
</evidence>
<dbReference type="GO" id="GO:0004865">
    <property type="term" value="F:protein serine/threonine phosphatase inhibitor activity"/>
    <property type="evidence" value="ECO:0007669"/>
    <property type="project" value="UniProtKB-UniRule"/>
</dbReference>
<feature type="region of interest" description="Disordered" evidence="3">
    <location>
        <begin position="1"/>
        <end position="181"/>
    </location>
</feature>
<dbReference type="GO" id="GO:0005634">
    <property type="term" value="C:nucleus"/>
    <property type="evidence" value="ECO:0007669"/>
    <property type="project" value="UniProtKB-SubCell"/>
</dbReference>
<evidence type="ECO:0000313" key="4">
    <source>
        <dbReference type="EMBL" id="OCH89686.1"/>
    </source>
</evidence>
<dbReference type="PANTHER" id="PTHR20835">
    <property type="entry name" value="E3 UBIQUITIN-PROTEIN LIGASE PPP1R11-RELATED"/>
    <property type="match status" value="1"/>
</dbReference>
<evidence type="ECO:0000313" key="5">
    <source>
        <dbReference type="Proteomes" id="UP000250043"/>
    </source>
</evidence>
<dbReference type="InterPro" id="IPR011107">
    <property type="entry name" value="PPI_Ypi1"/>
</dbReference>
<feature type="compositionally biased region" description="Acidic residues" evidence="3">
    <location>
        <begin position="96"/>
        <end position="108"/>
    </location>
</feature>
<evidence type="ECO:0000256" key="3">
    <source>
        <dbReference type="SAM" id="MobiDB-lite"/>
    </source>
</evidence>
<keyword evidence="2" id="KW-0539">Nucleus</keyword>
<protein>
    <recommendedName>
        <fullName evidence="2">Type 1 phosphatases regulator</fullName>
    </recommendedName>
</protein>
<feature type="compositionally biased region" description="Polar residues" evidence="3">
    <location>
        <begin position="16"/>
        <end position="26"/>
    </location>
</feature>
<comment type="similarity">
    <text evidence="1 2">Belongs to the YPI1 family.</text>
</comment>
<gene>
    <name evidence="4" type="ORF">OBBRIDRAFT_778155</name>
</gene>
<feature type="compositionally biased region" description="Basic residues" evidence="3">
    <location>
        <begin position="115"/>
        <end position="130"/>
    </location>
</feature>
<dbReference type="OrthoDB" id="307488at2759"/>
<dbReference type="EMBL" id="KV722421">
    <property type="protein sequence ID" value="OCH89686.1"/>
    <property type="molecule type" value="Genomic_DNA"/>
</dbReference>
<dbReference type="Pfam" id="PF07491">
    <property type="entry name" value="PPI_Ypi1"/>
    <property type="match status" value="1"/>
</dbReference>
<comment type="function">
    <text evidence="2">Regulator of type 1 phosphatases which maintains protein phosphatase activity under strict control.</text>
</comment>
<evidence type="ECO:0000256" key="2">
    <source>
        <dbReference type="RuleBase" id="RU367162"/>
    </source>
</evidence>
<dbReference type="PANTHER" id="PTHR20835:SF0">
    <property type="entry name" value="E3 UBIQUITIN-PROTEIN LIGASE PPP1R11"/>
    <property type="match status" value="1"/>
</dbReference>
<feature type="compositionally biased region" description="Basic and acidic residues" evidence="3">
    <location>
        <begin position="134"/>
        <end position="143"/>
    </location>
</feature>
<sequence length="181" mass="19820">MAFVATRQRPMASAPSDGSRTITVRDSQPREDDSSAPSAGSGGDAIVSGTLRLRGVPPRSRQRVVWREDVVDNEGAGKKSSKICCIYHKPRRFDESSSEESSDAESDSECDHAHSPNHPHSHSHHRRRAGPSHPDTHGDDTRTDNGQGGVVHELHDDSDDVNVYERVPGRKSKKGKAVSRR</sequence>
<comment type="subcellular location">
    <subcellularLocation>
        <location evidence="2">Nucleus</location>
    </subcellularLocation>
</comment>
<accession>A0A8E2ARM1</accession>
<proteinExistence type="inferred from homology"/>
<dbReference type="GO" id="GO:0008157">
    <property type="term" value="F:protein phosphatase 1 binding"/>
    <property type="evidence" value="ECO:0007669"/>
    <property type="project" value="TreeGrafter"/>
</dbReference>
<organism evidence="4 5">
    <name type="scientific">Obba rivulosa</name>
    <dbReference type="NCBI Taxonomy" id="1052685"/>
    <lineage>
        <taxon>Eukaryota</taxon>
        <taxon>Fungi</taxon>
        <taxon>Dikarya</taxon>
        <taxon>Basidiomycota</taxon>
        <taxon>Agaricomycotina</taxon>
        <taxon>Agaricomycetes</taxon>
        <taxon>Polyporales</taxon>
        <taxon>Gelatoporiaceae</taxon>
        <taxon>Obba</taxon>
    </lineage>
</organism>
<dbReference type="Proteomes" id="UP000250043">
    <property type="component" value="Unassembled WGS sequence"/>
</dbReference>
<reference evidence="4 5" key="1">
    <citation type="submission" date="2016-07" db="EMBL/GenBank/DDBJ databases">
        <title>Draft genome of the white-rot fungus Obba rivulosa 3A-2.</title>
        <authorList>
            <consortium name="DOE Joint Genome Institute"/>
            <person name="Miettinen O."/>
            <person name="Riley R."/>
            <person name="Acob R."/>
            <person name="Barry K."/>
            <person name="Cullen D."/>
            <person name="De Vries R."/>
            <person name="Hainaut M."/>
            <person name="Hatakka A."/>
            <person name="Henrissat B."/>
            <person name="Hilden K."/>
            <person name="Kuo R."/>
            <person name="Labutti K."/>
            <person name="Lipzen A."/>
            <person name="Makela M.R."/>
            <person name="Sandor L."/>
            <person name="Spatafora J.W."/>
            <person name="Grigoriev I.V."/>
            <person name="Hibbett D.S."/>
        </authorList>
    </citation>
    <scope>NUCLEOTIDE SEQUENCE [LARGE SCALE GENOMIC DNA]</scope>
    <source>
        <strain evidence="4 5">3A-2</strain>
    </source>
</reference>